<dbReference type="PANTHER" id="PTHR21192">
    <property type="entry name" value="NUCLEAR PROTEIN E3-3"/>
    <property type="match status" value="1"/>
</dbReference>
<dbReference type="RefSeq" id="WP_104300410.1">
    <property type="nucleotide sequence ID" value="NZ_PSNX01000002.1"/>
</dbReference>
<evidence type="ECO:0000313" key="2">
    <source>
        <dbReference type="Proteomes" id="UP000238605"/>
    </source>
</evidence>
<reference evidence="1 2" key="1">
    <citation type="submission" date="2018-02" db="EMBL/GenBank/DDBJ databases">
        <title>Reclassifiation of [Polyangium] brachysporum DSM 7029 as Guopingzhaonella breviflexa gen. nov., sp. nov., a member of the family Comamonadaceae.</title>
        <authorList>
            <person name="Tang B."/>
        </authorList>
    </citation>
    <scope>NUCLEOTIDE SEQUENCE [LARGE SCALE GENOMIC DNA]</scope>
    <source>
        <strain evidence="1 2">BCRC 80649</strain>
    </source>
</reference>
<organism evidence="1 2">
    <name type="scientific">Caldimonas caldifontis</name>
    <dbReference type="NCBI Taxonomy" id="1452508"/>
    <lineage>
        <taxon>Bacteria</taxon>
        <taxon>Pseudomonadati</taxon>
        <taxon>Pseudomonadota</taxon>
        <taxon>Betaproteobacteria</taxon>
        <taxon>Burkholderiales</taxon>
        <taxon>Sphaerotilaceae</taxon>
        <taxon>Caldimonas</taxon>
    </lineage>
</organism>
<dbReference type="InterPro" id="IPR036748">
    <property type="entry name" value="MTH938-like_sf"/>
</dbReference>
<evidence type="ECO:0008006" key="3">
    <source>
        <dbReference type="Google" id="ProtNLM"/>
    </source>
</evidence>
<protein>
    <recommendedName>
        <fullName evidence="3">Xcc1710-like domain-containing protein</fullName>
    </recommendedName>
</protein>
<dbReference type="EMBL" id="PSNX01000002">
    <property type="protein sequence ID" value="PPE67616.1"/>
    <property type="molecule type" value="Genomic_DNA"/>
</dbReference>
<dbReference type="SUPFAM" id="SSF64076">
    <property type="entry name" value="MTH938-like"/>
    <property type="match status" value="1"/>
</dbReference>
<name>A0A2S5SY08_9BURK</name>
<dbReference type="AlphaFoldDB" id="A0A2S5SY08"/>
<dbReference type="Pfam" id="PF04430">
    <property type="entry name" value="DUF498"/>
    <property type="match status" value="1"/>
</dbReference>
<dbReference type="InterPro" id="IPR007523">
    <property type="entry name" value="NDUFAF3/AAMDC"/>
</dbReference>
<dbReference type="PANTHER" id="PTHR21192:SF2">
    <property type="entry name" value="NADH DEHYDROGENASE [UBIQUINONE] 1 ALPHA SUBCOMPLEX ASSEMBLY FACTOR 3"/>
    <property type="match status" value="1"/>
</dbReference>
<sequence>MKLQPDRNDASLNIITAVTPSAISVNAVSLAGSLIVPWRGEVQPWDCCEIGALTQEHLELVASMSPEVVLLGTGPRLRFASPSLLRPLMSRRIGMETMDTAAACRTFNILAGEGRSVVALLMLPQP</sequence>
<evidence type="ECO:0000313" key="1">
    <source>
        <dbReference type="EMBL" id="PPE67616.1"/>
    </source>
</evidence>
<proteinExistence type="predicted"/>
<dbReference type="OrthoDB" id="9800373at2"/>
<dbReference type="CDD" id="cd05560">
    <property type="entry name" value="Xcc1710_like"/>
    <property type="match status" value="1"/>
</dbReference>
<dbReference type="Gene3D" id="3.40.1230.10">
    <property type="entry name" value="MTH938-like"/>
    <property type="match status" value="2"/>
</dbReference>
<dbReference type="Proteomes" id="UP000238605">
    <property type="component" value="Unassembled WGS sequence"/>
</dbReference>
<gene>
    <name evidence="1" type="ORF">C1704_01745</name>
</gene>
<comment type="caution">
    <text evidence="1">The sequence shown here is derived from an EMBL/GenBank/DDBJ whole genome shotgun (WGS) entry which is preliminary data.</text>
</comment>
<accession>A0A2S5SY08</accession>
<keyword evidence="2" id="KW-1185">Reference proteome</keyword>